<keyword evidence="2" id="KW-0472">Membrane</keyword>
<dbReference type="Proteomes" id="UP000770015">
    <property type="component" value="Unassembled WGS sequence"/>
</dbReference>
<keyword evidence="4" id="KW-1185">Reference proteome</keyword>
<proteinExistence type="predicted"/>
<name>A0A9P8VBE0_9PEZI</name>
<dbReference type="AlphaFoldDB" id="A0A9P8VBE0"/>
<feature type="compositionally biased region" description="Acidic residues" evidence="1">
    <location>
        <begin position="85"/>
        <end position="95"/>
    </location>
</feature>
<evidence type="ECO:0000313" key="4">
    <source>
        <dbReference type="Proteomes" id="UP000770015"/>
    </source>
</evidence>
<feature type="compositionally biased region" description="Basic and acidic residues" evidence="1">
    <location>
        <begin position="119"/>
        <end position="129"/>
    </location>
</feature>
<sequence length="142" mass="16057">MGKAASLKPLIIPAVISLLLFLVSTYILIPIWRRARDRYGQYIPVDTITNNTFSASQRISNHISRFMANPPWRRSEGDMITGGDPMDDGLSDDGEELAHVNPSTRRALNNTAPEPTSRLSRDLEEGFRDDSDDEDDGRRQRR</sequence>
<dbReference type="EMBL" id="JAGSXJ010000013">
    <property type="protein sequence ID" value="KAH6686201.1"/>
    <property type="molecule type" value="Genomic_DNA"/>
</dbReference>
<protein>
    <submittedName>
        <fullName evidence="3">Uncharacterized protein</fullName>
    </submittedName>
</protein>
<evidence type="ECO:0000256" key="1">
    <source>
        <dbReference type="SAM" id="MobiDB-lite"/>
    </source>
</evidence>
<feature type="region of interest" description="Disordered" evidence="1">
    <location>
        <begin position="67"/>
        <end position="142"/>
    </location>
</feature>
<feature type="transmembrane region" description="Helical" evidence="2">
    <location>
        <begin position="12"/>
        <end position="32"/>
    </location>
</feature>
<evidence type="ECO:0000313" key="3">
    <source>
        <dbReference type="EMBL" id="KAH6686201.1"/>
    </source>
</evidence>
<reference evidence="3" key="1">
    <citation type="journal article" date="2021" name="Nat. Commun.">
        <title>Genetic determinants of endophytism in the Arabidopsis root mycobiome.</title>
        <authorList>
            <person name="Mesny F."/>
            <person name="Miyauchi S."/>
            <person name="Thiergart T."/>
            <person name="Pickel B."/>
            <person name="Atanasova L."/>
            <person name="Karlsson M."/>
            <person name="Huettel B."/>
            <person name="Barry K.W."/>
            <person name="Haridas S."/>
            <person name="Chen C."/>
            <person name="Bauer D."/>
            <person name="Andreopoulos W."/>
            <person name="Pangilinan J."/>
            <person name="LaButti K."/>
            <person name="Riley R."/>
            <person name="Lipzen A."/>
            <person name="Clum A."/>
            <person name="Drula E."/>
            <person name="Henrissat B."/>
            <person name="Kohler A."/>
            <person name="Grigoriev I.V."/>
            <person name="Martin F.M."/>
            <person name="Hacquard S."/>
        </authorList>
    </citation>
    <scope>NUCLEOTIDE SEQUENCE</scope>
    <source>
        <strain evidence="3">MPI-SDFR-AT-0117</strain>
    </source>
</reference>
<comment type="caution">
    <text evidence="3">The sequence shown here is derived from an EMBL/GenBank/DDBJ whole genome shotgun (WGS) entry which is preliminary data.</text>
</comment>
<keyword evidence="2" id="KW-1133">Transmembrane helix</keyword>
<dbReference type="OrthoDB" id="5427070at2759"/>
<gene>
    <name evidence="3" type="ORF">F5X68DRAFT_14322</name>
</gene>
<keyword evidence="2" id="KW-0812">Transmembrane</keyword>
<accession>A0A9P8VBE0</accession>
<feature type="compositionally biased region" description="Polar residues" evidence="1">
    <location>
        <begin position="101"/>
        <end position="118"/>
    </location>
</feature>
<organism evidence="3 4">
    <name type="scientific">Plectosphaerella plurivora</name>
    <dbReference type="NCBI Taxonomy" id="936078"/>
    <lineage>
        <taxon>Eukaryota</taxon>
        <taxon>Fungi</taxon>
        <taxon>Dikarya</taxon>
        <taxon>Ascomycota</taxon>
        <taxon>Pezizomycotina</taxon>
        <taxon>Sordariomycetes</taxon>
        <taxon>Hypocreomycetidae</taxon>
        <taxon>Glomerellales</taxon>
        <taxon>Plectosphaerellaceae</taxon>
        <taxon>Plectosphaerella</taxon>
    </lineage>
</organism>
<evidence type="ECO:0000256" key="2">
    <source>
        <dbReference type="SAM" id="Phobius"/>
    </source>
</evidence>